<gene>
    <name evidence="1" type="ORF">C7H79_13895</name>
</gene>
<dbReference type="EMBL" id="PXXU01000055">
    <property type="protein sequence ID" value="PSJ16346.1"/>
    <property type="molecule type" value="Genomic_DNA"/>
</dbReference>
<sequence length="66" mass="7698">MKNVQIIDKSFGQIIAEYPILDEFINETPVQEFIDDVWGIAFEEGLVDENYRENYDLEIVGDIQSQ</sequence>
<comment type="caution">
    <text evidence="1">The sequence shown here is derived from an EMBL/GenBank/DDBJ whole genome shotgun (WGS) entry which is preliminary data.</text>
</comment>
<reference evidence="1 2" key="1">
    <citation type="submission" date="2018-03" db="EMBL/GenBank/DDBJ databases">
        <title>Draft genome of Nitrosomonas supralitoralis APG5.</title>
        <authorList>
            <person name="Urakawa H."/>
            <person name="Lopez J.V."/>
        </authorList>
    </citation>
    <scope>NUCLEOTIDE SEQUENCE [LARGE SCALE GENOMIC DNA]</scope>
    <source>
        <strain evidence="1 2">APG5</strain>
    </source>
</reference>
<evidence type="ECO:0000313" key="1">
    <source>
        <dbReference type="EMBL" id="PSJ16346.1"/>
    </source>
</evidence>
<dbReference type="RefSeq" id="WP_106707847.1">
    <property type="nucleotide sequence ID" value="NZ_PXXU01000055.1"/>
</dbReference>
<accession>A0A2P7NSA3</accession>
<proteinExistence type="predicted"/>
<name>A0A2P7NSA3_9PROT</name>
<protein>
    <submittedName>
        <fullName evidence="1">Uncharacterized protein</fullName>
    </submittedName>
</protein>
<dbReference type="Proteomes" id="UP000241912">
    <property type="component" value="Unassembled WGS sequence"/>
</dbReference>
<dbReference type="AlphaFoldDB" id="A0A2P7NSA3"/>
<dbReference type="OrthoDB" id="8551140at2"/>
<keyword evidence="2" id="KW-1185">Reference proteome</keyword>
<evidence type="ECO:0000313" key="2">
    <source>
        <dbReference type="Proteomes" id="UP000241912"/>
    </source>
</evidence>
<organism evidence="1 2">
    <name type="scientific">Nitrosomonas supralitoralis</name>
    <dbReference type="NCBI Taxonomy" id="2116706"/>
    <lineage>
        <taxon>Bacteria</taxon>
        <taxon>Pseudomonadati</taxon>
        <taxon>Pseudomonadota</taxon>
        <taxon>Betaproteobacteria</taxon>
        <taxon>Nitrosomonadales</taxon>
        <taxon>Nitrosomonadaceae</taxon>
        <taxon>Nitrosomonas</taxon>
    </lineage>
</organism>